<feature type="transmembrane region" description="Helical" evidence="9">
    <location>
        <begin position="345"/>
        <end position="363"/>
    </location>
</feature>
<gene>
    <name evidence="11" type="ORF">Ga0074115_11231</name>
    <name evidence="12" type="ORF">Ga0076813_12717</name>
</gene>
<feature type="transmembrane region" description="Helical" evidence="9">
    <location>
        <begin position="210"/>
        <end position="229"/>
    </location>
</feature>
<evidence type="ECO:0000256" key="6">
    <source>
        <dbReference type="ARBA" id="ARBA00022989"/>
    </source>
</evidence>
<evidence type="ECO:0000256" key="5">
    <source>
        <dbReference type="ARBA" id="ARBA00022692"/>
    </source>
</evidence>
<feature type="transmembrane region" description="Helical" evidence="9">
    <location>
        <begin position="295"/>
        <end position="314"/>
    </location>
</feature>
<evidence type="ECO:0000256" key="1">
    <source>
        <dbReference type="ARBA" id="ARBA00004651"/>
    </source>
</evidence>
<sequence>MTQDFSADRDARLLLLWLLTLLVGFFLNLHAVPLFDLDEGAFSEATREMFERGDFLSTYLNGVPRYDKPILIYWLQAASVSLFGLNEFAFRLPSALAASLWSLALVLFGRRYFGQGAGLAAGILLAGSIGVTLIGKAATADALLNLCLTLSMLNLYRFFESEQHRYLRLAALAAGLGFLAKGPVSLLIPGAVALLFSLSSGRLRQLGAMLIDWRAWGLFLLVAAPWYLVQYLQNGMGFFESFFFTHNSGRFSDAMEGHQGGFWFYLPVLLLATLPFTLPIVGGLGMAVKRWSEPLPRFLLIWFGFVFLFFSFSATKLPHYLIYGLTPLFLLGGVWLSGRRLGMAAFLPLLLLLGLLLALPGLLDMALPQIKDPYAQAALAELERHFTSAYYGGVGLALVAAVGLMLFRRRLGELSLLATGLLAVFALSGVFLPVFGQIQQGPVKRAAELARGLPGEVIMWRAKLPSFSVYREAVTPTREPRAGDLVLTKRHHRADLPPHTLLFDEGGIVLVKIDPEIPHESTQAAPPTGLDAASAERRRGAASVAEPAQSRTVAAAEPAGAGRPGALDFDHDPRGWPGGAGVAAAATAAQPTPGLGRDPGGADRRAAGASAEADAGRTAATGVAVSVGAADDRSSVPQPLLSVGSQRDHLRPGRRAEPGWVKAPAAGGCTDCPGDSGGAVTQRGWGALAGGYPGWRQPGMDRGYPGYSPRRALALGRTGAWSQSAYRFPAAVRPCTAADRSYWLPYGARLPAGYCLDLPARRVVDRGARRTTR</sequence>
<dbReference type="STRING" id="54398.Ga0074115_11231"/>
<dbReference type="Proteomes" id="UP000051276">
    <property type="component" value="Unassembled WGS sequence"/>
</dbReference>
<feature type="compositionally biased region" description="Low complexity" evidence="8">
    <location>
        <begin position="607"/>
        <end position="629"/>
    </location>
</feature>
<feature type="compositionally biased region" description="Low complexity" evidence="8">
    <location>
        <begin position="554"/>
        <end position="566"/>
    </location>
</feature>
<dbReference type="InterPro" id="IPR038731">
    <property type="entry name" value="RgtA/B/C-like"/>
</dbReference>
<dbReference type="Proteomes" id="UP000051634">
    <property type="component" value="Unassembled WGS sequence"/>
</dbReference>
<feature type="transmembrane region" description="Helical" evidence="9">
    <location>
        <begin position="119"/>
        <end position="135"/>
    </location>
</feature>
<comment type="caution">
    <text evidence="11">The sequence shown here is derived from an EMBL/GenBank/DDBJ whole genome shotgun (WGS) entry which is preliminary data.</text>
</comment>
<keyword evidence="6 9" id="KW-1133">Transmembrane helix</keyword>
<dbReference type="GO" id="GO:0009103">
    <property type="term" value="P:lipopolysaccharide biosynthetic process"/>
    <property type="evidence" value="ECO:0007669"/>
    <property type="project" value="UniProtKB-ARBA"/>
</dbReference>
<feature type="compositionally biased region" description="Low complexity" evidence="8">
    <location>
        <begin position="582"/>
        <end position="596"/>
    </location>
</feature>
<dbReference type="GO" id="GO:0016763">
    <property type="term" value="F:pentosyltransferase activity"/>
    <property type="evidence" value="ECO:0007669"/>
    <property type="project" value="TreeGrafter"/>
</dbReference>
<dbReference type="OrthoDB" id="9775035at2"/>
<name>A0A0T5YWE3_9GAMM</name>
<keyword evidence="14" id="KW-1185">Reference proteome</keyword>
<dbReference type="EMBL" id="LDXT01000085">
    <property type="protein sequence ID" value="KRT54976.1"/>
    <property type="molecule type" value="Genomic_DNA"/>
</dbReference>
<evidence type="ECO:0000256" key="9">
    <source>
        <dbReference type="SAM" id="Phobius"/>
    </source>
</evidence>
<dbReference type="GO" id="GO:0010041">
    <property type="term" value="P:response to iron(III) ion"/>
    <property type="evidence" value="ECO:0007669"/>
    <property type="project" value="TreeGrafter"/>
</dbReference>
<evidence type="ECO:0000259" key="10">
    <source>
        <dbReference type="Pfam" id="PF13231"/>
    </source>
</evidence>
<evidence type="ECO:0000256" key="2">
    <source>
        <dbReference type="ARBA" id="ARBA00022475"/>
    </source>
</evidence>
<dbReference type="AlphaFoldDB" id="A0A0T5YWE3"/>
<feature type="domain" description="Glycosyltransferase RgtA/B/C/D-like" evidence="10">
    <location>
        <begin position="67"/>
        <end position="226"/>
    </location>
</feature>
<feature type="compositionally biased region" description="Basic and acidic residues" evidence="8">
    <location>
        <begin position="646"/>
        <end position="657"/>
    </location>
</feature>
<dbReference type="PATRIC" id="fig|54398.3.peg.1727"/>
<comment type="subcellular location">
    <subcellularLocation>
        <location evidence="1">Cell membrane</location>
        <topology evidence="1">Multi-pass membrane protein</topology>
    </subcellularLocation>
</comment>
<feature type="transmembrane region" description="Helical" evidence="9">
    <location>
        <begin position="389"/>
        <end position="407"/>
    </location>
</feature>
<feature type="transmembrane region" description="Helical" evidence="9">
    <location>
        <begin position="262"/>
        <end position="288"/>
    </location>
</feature>
<dbReference type="GO" id="GO:0005886">
    <property type="term" value="C:plasma membrane"/>
    <property type="evidence" value="ECO:0007669"/>
    <property type="project" value="UniProtKB-SubCell"/>
</dbReference>
<keyword evidence="5 9" id="KW-0812">Transmembrane</keyword>
<keyword evidence="3" id="KW-0328">Glycosyltransferase</keyword>
<evidence type="ECO:0000313" key="13">
    <source>
        <dbReference type="Proteomes" id="UP000051276"/>
    </source>
</evidence>
<keyword evidence="7 9" id="KW-0472">Membrane</keyword>
<protein>
    <submittedName>
        <fullName evidence="11 12">4-amino-4-deoxy-L-arabinose transferase</fullName>
    </submittedName>
</protein>
<evidence type="ECO:0000313" key="12">
    <source>
        <dbReference type="EMBL" id="KRT58029.1"/>
    </source>
</evidence>
<feature type="transmembrane region" description="Helical" evidence="9">
    <location>
        <begin position="142"/>
        <end position="159"/>
    </location>
</feature>
<evidence type="ECO:0000313" key="14">
    <source>
        <dbReference type="Proteomes" id="UP000051634"/>
    </source>
</evidence>
<feature type="transmembrane region" description="Helical" evidence="9">
    <location>
        <begin position="171"/>
        <end position="198"/>
    </location>
</feature>
<dbReference type="Pfam" id="PF13231">
    <property type="entry name" value="PMT_2"/>
    <property type="match status" value="1"/>
</dbReference>
<reference evidence="13 14" key="1">
    <citation type="submission" date="2015-11" db="EMBL/GenBank/DDBJ databases">
        <title>The genome of Candidatus Endoriftia persephone in Ridgeia piscesae and population structure of the North Eastern Pacific vestimentiferan symbionts.</title>
        <authorList>
            <person name="Perez M."/>
            <person name="Juniper K.S."/>
        </authorList>
    </citation>
    <scope>NUCLEOTIDE SEQUENCE [LARGE SCALE GENOMIC DNA]</scope>
    <source>
        <strain evidence="12">Ind10</strain>
        <strain evidence="11">Ind11</strain>
    </source>
</reference>
<feature type="transmembrane region" description="Helical" evidence="9">
    <location>
        <begin position="320"/>
        <end position="338"/>
    </location>
</feature>
<feature type="transmembrane region" description="Helical" evidence="9">
    <location>
        <begin position="414"/>
        <end position="435"/>
    </location>
</feature>
<dbReference type="PANTHER" id="PTHR33908:SF3">
    <property type="entry name" value="UNDECAPRENYL PHOSPHATE-ALPHA-4-AMINO-4-DEOXY-L-ARABINOSE ARABINOSYL TRANSFERASE"/>
    <property type="match status" value="1"/>
</dbReference>
<dbReference type="InterPro" id="IPR050297">
    <property type="entry name" value="LipidA_mod_glycosyltrf_83"/>
</dbReference>
<evidence type="ECO:0000313" key="11">
    <source>
        <dbReference type="EMBL" id="KRT54976.1"/>
    </source>
</evidence>
<dbReference type="EMBL" id="LMXI01000423">
    <property type="protein sequence ID" value="KRT58029.1"/>
    <property type="molecule type" value="Genomic_DNA"/>
</dbReference>
<proteinExistence type="predicted"/>
<keyword evidence="4 11" id="KW-0808">Transferase</keyword>
<evidence type="ECO:0000256" key="4">
    <source>
        <dbReference type="ARBA" id="ARBA00022679"/>
    </source>
</evidence>
<organism evidence="11 14">
    <name type="scientific">endosymbiont of Ridgeia piscesae</name>
    <dbReference type="NCBI Taxonomy" id="54398"/>
    <lineage>
        <taxon>Bacteria</taxon>
        <taxon>Pseudomonadati</taxon>
        <taxon>Pseudomonadota</taxon>
        <taxon>Gammaproteobacteria</taxon>
        <taxon>sulfur-oxidizing symbionts</taxon>
    </lineage>
</organism>
<keyword evidence="2" id="KW-1003">Cell membrane</keyword>
<accession>A0A0T5YWE3</accession>
<dbReference type="PANTHER" id="PTHR33908">
    <property type="entry name" value="MANNOSYLTRANSFERASE YKCB-RELATED"/>
    <property type="match status" value="1"/>
</dbReference>
<feature type="region of interest" description="Disordered" evidence="8">
    <location>
        <begin position="519"/>
        <end position="662"/>
    </location>
</feature>
<evidence type="ECO:0000256" key="7">
    <source>
        <dbReference type="ARBA" id="ARBA00023136"/>
    </source>
</evidence>
<evidence type="ECO:0000256" key="3">
    <source>
        <dbReference type="ARBA" id="ARBA00022676"/>
    </source>
</evidence>
<evidence type="ECO:0000256" key="8">
    <source>
        <dbReference type="SAM" id="MobiDB-lite"/>
    </source>
</evidence>